<dbReference type="InterPro" id="IPR029062">
    <property type="entry name" value="Class_I_gatase-like"/>
</dbReference>
<sequence>MNLLLLSNSTQYGRGYLEHALDTVTAFLPANARLAFVPYALADHAAYTARVRAALEPSGITVRGVHENADPVAELAASDAVFVGGGNSFRLLDALYRTGLREAVRDAARKGLPYMGASAGTNMAAPTLRTSNDMPIVQPPSFDALGLVPFQINPHYLDPDPASTHKGETREERLTEFLEENDVPVLGLREGSWLRVHDGGATVQGARPARLFTRGARPQELAAGTDVSRLLATEPRFDAPER</sequence>
<dbReference type="SUPFAM" id="SSF52317">
    <property type="entry name" value="Class I glutamine amidotransferase-like"/>
    <property type="match status" value="1"/>
</dbReference>
<dbReference type="EC" id="3.4.13.21" evidence="5"/>
<dbReference type="Proteomes" id="UP001224433">
    <property type="component" value="Chromosome"/>
</dbReference>
<evidence type="ECO:0000256" key="1">
    <source>
        <dbReference type="ARBA" id="ARBA00006534"/>
    </source>
</evidence>
<reference evidence="5 6" key="1">
    <citation type="submission" date="2023-03" db="EMBL/GenBank/DDBJ databases">
        <title>Isolation and description of six Streptomyces strains from soil environments, able to metabolize different microbial glucans.</title>
        <authorList>
            <person name="Widen T."/>
            <person name="Larsbrink J."/>
        </authorList>
    </citation>
    <scope>NUCLEOTIDE SEQUENCE [LARGE SCALE GENOMIC DNA]</scope>
    <source>
        <strain evidence="5 6">Alt3</strain>
    </source>
</reference>
<dbReference type="NCBIfam" id="NF003642">
    <property type="entry name" value="PRK05282.1"/>
    <property type="match status" value="1"/>
</dbReference>
<dbReference type="RefSeq" id="WP_147963188.1">
    <property type="nucleotide sequence ID" value="NZ_CP120983.1"/>
</dbReference>
<organism evidence="5 6">
    <name type="scientific">Streptomyces glycanivorans</name>
    <dbReference type="NCBI Taxonomy" id="3033808"/>
    <lineage>
        <taxon>Bacteria</taxon>
        <taxon>Bacillati</taxon>
        <taxon>Actinomycetota</taxon>
        <taxon>Actinomycetes</taxon>
        <taxon>Kitasatosporales</taxon>
        <taxon>Streptomycetaceae</taxon>
        <taxon>Streptomyces</taxon>
    </lineage>
</organism>
<evidence type="ECO:0000256" key="2">
    <source>
        <dbReference type="ARBA" id="ARBA00022670"/>
    </source>
</evidence>
<evidence type="ECO:0000256" key="4">
    <source>
        <dbReference type="ARBA" id="ARBA00022825"/>
    </source>
</evidence>
<gene>
    <name evidence="5" type="primary">pepE</name>
    <name evidence="5" type="ORF">P8A20_26185</name>
</gene>
<evidence type="ECO:0000313" key="5">
    <source>
        <dbReference type="EMBL" id="WLQ66851.1"/>
    </source>
</evidence>
<dbReference type="PANTHER" id="PTHR20842:SF0">
    <property type="entry name" value="ALPHA-ASPARTYL DIPEPTIDASE"/>
    <property type="match status" value="1"/>
</dbReference>
<dbReference type="Gene3D" id="3.40.50.880">
    <property type="match status" value="1"/>
</dbReference>
<name>A0ABY9JJH6_9ACTN</name>
<accession>A0ABY9JJH6</accession>
<evidence type="ECO:0000256" key="3">
    <source>
        <dbReference type="ARBA" id="ARBA00022801"/>
    </source>
</evidence>
<evidence type="ECO:0000313" key="6">
    <source>
        <dbReference type="Proteomes" id="UP001224433"/>
    </source>
</evidence>
<keyword evidence="5" id="KW-0224">Dipeptidase</keyword>
<proteinExistence type="inferred from homology"/>
<dbReference type="PANTHER" id="PTHR20842">
    <property type="entry name" value="PROTEASE S51 ALPHA-ASPARTYL DIPEPTIDASE"/>
    <property type="match status" value="1"/>
</dbReference>
<comment type="similarity">
    <text evidence="1">Belongs to the peptidase S51 family.</text>
</comment>
<dbReference type="CDD" id="cd03146">
    <property type="entry name" value="GAT1_Peptidase_E"/>
    <property type="match status" value="1"/>
</dbReference>
<dbReference type="Pfam" id="PF03575">
    <property type="entry name" value="Peptidase_S51"/>
    <property type="match status" value="1"/>
</dbReference>
<dbReference type="EMBL" id="CP120983">
    <property type="protein sequence ID" value="WLQ66851.1"/>
    <property type="molecule type" value="Genomic_DNA"/>
</dbReference>
<protein>
    <submittedName>
        <fullName evidence="5">Dipeptidase PepE</fullName>
        <ecNumber evidence="5">3.4.13.21</ecNumber>
    </submittedName>
</protein>
<dbReference type="InterPro" id="IPR005320">
    <property type="entry name" value="Peptidase_S51"/>
</dbReference>
<keyword evidence="4" id="KW-0720">Serine protease</keyword>
<keyword evidence="3 5" id="KW-0378">Hydrolase</keyword>
<keyword evidence="2" id="KW-0645">Protease</keyword>
<dbReference type="GO" id="GO:0016805">
    <property type="term" value="F:dipeptidase activity"/>
    <property type="evidence" value="ECO:0007669"/>
    <property type="project" value="UniProtKB-KW"/>
</dbReference>
<keyword evidence="6" id="KW-1185">Reference proteome</keyword>